<accession>A0A831SM05</accession>
<dbReference type="EMBL" id="DSBW01000004">
    <property type="protein sequence ID" value="HED30111.1"/>
    <property type="molecule type" value="Genomic_DNA"/>
</dbReference>
<dbReference type="Pfam" id="PF12672">
    <property type="entry name" value="DUF3793"/>
    <property type="match status" value="1"/>
</dbReference>
<name>A0A831SM05_PROAE</name>
<dbReference type="Proteomes" id="UP000886335">
    <property type="component" value="Unassembled WGS sequence"/>
</dbReference>
<organism evidence="1">
    <name type="scientific">Prosthecochloris aestuarii</name>
    <dbReference type="NCBI Taxonomy" id="1102"/>
    <lineage>
        <taxon>Bacteria</taxon>
        <taxon>Pseudomonadati</taxon>
        <taxon>Chlorobiota</taxon>
        <taxon>Chlorobiia</taxon>
        <taxon>Chlorobiales</taxon>
        <taxon>Chlorobiaceae</taxon>
        <taxon>Prosthecochloris</taxon>
    </lineage>
</organism>
<protein>
    <submittedName>
        <fullName evidence="1">DUF3793 family protein</fullName>
    </submittedName>
</protein>
<sequence length="212" mass="24045">MPCYSDGGFMMTACYDVSQSVFAEWRTRLDKASAGQEKVESWLFVQAAGVLFVGKTGELIILKKDFFRMPSSEIILYAGSFCGSWDVSFKVLVDTSHSLKIIVYRDKAVDRRLQRASKKFLHCYLRYPFGLTAKSFLHELGSRWKQTGTVPHEIGIALGYPMKDVWGFMGFRRCRCQGSCGWQIFGDPQPSILMRSKFDEARKVAVSMLEAA</sequence>
<dbReference type="InterPro" id="IPR024523">
    <property type="entry name" value="DUF3793"/>
</dbReference>
<proteinExistence type="predicted"/>
<comment type="caution">
    <text evidence="1">The sequence shown here is derived from an EMBL/GenBank/DDBJ whole genome shotgun (WGS) entry which is preliminary data.</text>
</comment>
<evidence type="ECO:0000313" key="1">
    <source>
        <dbReference type="EMBL" id="HED30111.1"/>
    </source>
</evidence>
<reference evidence="1" key="1">
    <citation type="journal article" date="2020" name="mSystems">
        <title>Genome- and Community-Level Interaction Insights into Carbon Utilization and Element Cycling Functions of Hydrothermarchaeota in Hydrothermal Sediment.</title>
        <authorList>
            <person name="Zhou Z."/>
            <person name="Liu Y."/>
            <person name="Xu W."/>
            <person name="Pan J."/>
            <person name="Luo Z.H."/>
            <person name="Li M."/>
        </authorList>
    </citation>
    <scope>NUCLEOTIDE SEQUENCE [LARGE SCALE GENOMIC DNA]</scope>
    <source>
        <strain evidence="1">SpSt-1181</strain>
    </source>
</reference>
<dbReference type="AlphaFoldDB" id="A0A831SM05"/>
<gene>
    <name evidence="1" type="ORF">ENN50_00125</name>
</gene>